<dbReference type="GO" id="GO:0003676">
    <property type="term" value="F:nucleic acid binding"/>
    <property type="evidence" value="ECO:0007669"/>
    <property type="project" value="InterPro"/>
</dbReference>
<dbReference type="Pfam" id="PF02811">
    <property type="entry name" value="PHP"/>
    <property type="match status" value="1"/>
</dbReference>
<dbReference type="Gene3D" id="1.10.150.870">
    <property type="match status" value="1"/>
</dbReference>
<dbReference type="PANTHER" id="PTHR32294:SF0">
    <property type="entry name" value="DNA POLYMERASE III SUBUNIT ALPHA"/>
    <property type="match status" value="1"/>
</dbReference>
<dbReference type="InterPro" id="IPR011708">
    <property type="entry name" value="DNA_pol3_alpha_NTPase_dom"/>
</dbReference>
<dbReference type="SMART" id="SM00481">
    <property type="entry name" value="POLIIIAc"/>
    <property type="match status" value="1"/>
</dbReference>
<dbReference type="Proteomes" id="UP000255233">
    <property type="component" value="Unassembled WGS sequence"/>
</dbReference>
<dbReference type="CDD" id="cd04485">
    <property type="entry name" value="DnaE_OBF"/>
    <property type="match status" value="1"/>
</dbReference>
<dbReference type="InterPro" id="IPR041931">
    <property type="entry name" value="DNA_pol3_alpha_thumb_dom"/>
</dbReference>
<dbReference type="Gene3D" id="3.20.20.140">
    <property type="entry name" value="Metal-dependent hydrolases"/>
    <property type="match status" value="1"/>
</dbReference>
<keyword evidence="5 10" id="KW-0548">Nucleotidyltransferase</keyword>
<comment type="subcellular location">
    <subcellularLocation>
        <location evidence="1">Cytoplasm</location>
    </subcellularLocation>
</comment>
<dbReference type="InterPro" id="IPR004013">
    <property type="entry name" value="PHP_dom"/>
</dbReference>
<evidence type="ECO:0000256" key="8">
    <source>
        <dbReference type="ARBA" id="ARBA00049244"/>
    </source>
</evidence>
<dbReference type="InterPro" id="IPR004805">
    <property type="entry name" value="DnaE2/DnaE/PolC"/>
</dbReference>
<dbReference type="OrthoDB" id="9803237at2"/>
<dbReference type="Gene3D" id="2.40.50.140">
    <property type="entry name" value="Nucleic acid-binding proteins"/>
    <property type="match status" value="1"/>
</dbReference>
<dbReference type="AlphaFoldDB" id="A0A379MRL5"/>
<dbReference type="InterPro" id="IPR004365">
    <property type="entry name" value="NA-bd_OB_tRNA"/>
</dbReference>
<dbReference type="GO" id="GO:0003887">
    <property type="term" value="F:DNA-directed DNA polymerase activity"/>
    <property type="evidence" value="ECO:0007669"/>
    <property type="project" value="UniProtKB-KW"/>
</dbReference>
<dbReference type="EC" id="2.7.7.7" evidence="2"/>
<dbReference type="InterPro" id="IPR029460">
    <property type="entry name" value="DNAPol_HHH"/>
</dbReference>
<dbReference type="Pfam" id="PF01336">
    <property type="entry name" value="tRNA_anti-codon"/>
    <property type="match status" value="1"/>
</dbReference>
<protein>
    <recommendedName>
        <fullName evidence="3">DNA polymerase III subunit alpha</fullName>
        <ecNumber evidence="2">2.7.7.7</ecNumber>
    </recommendedName>
</protein>
<dbReference type="EMBL" id="UGVL01000001">
    <property type="protein sequence ID" value="SUE34076.1"/>
    <property type="molecule type" value="Genomic_DNA"/>
</dbReference>
<gene>
    <name evidence="10" type="primary">dnaE</name>
    <name evidence="10" type="ORF">NCTC11190_01293</name>
</gene>
<dbReference type="CDD" id="cd12113">
    <property type="entry name" value="PHP_PolIIIA_DnaE3"/>
    <property type="match status" value="1"/>
</dbReference>
<dbReference type="SUPFAM" id="SSF89550">
    <property type="entry name" value="PHP domain-like"/>
    <property type="match status" value="1"/>
</dbReference>
<evidence type="ECO:0000256" key="6">
    <source>
        <dbReference type="ARBA" id="ARBA00022705"/>
    </source>
</evidence>
<reference evidence="10 11" key="1">
    <citation type="submission" date="2018-06" db="EMBL/GenBank/DDBJ databases">
        <authorList>
            <consortium name="Pathogen Informatics"/>
            <person name="Doyle S."/>
        </authorList>
    </citation>
    <scope>NUCLEOTIDE SEQUENCE [LARGE SCALE GENOMIC DNA]</scope>
    <source>
        <strain evidence="10 11">NCTC11190</strain>
    </source>
</reference>
<feature type="domain" description="Polymerase/histidinol phosphatase N-terminal" evidence="9">
    <location>
        <begin position="5"/>
        <end position="72"/>
    </location>
</feature>
<evidence type="ECO:0000256" key="2">
    <source>
        <dbReference type="ARBA" id="ARBA00012417"/>
    </source>
</evidence>
<dbReference type="Pfam" id="PF14579">
    <property type="entry name" value="HHH_6"/>
    <property type="match status" value="1"/>
</dbReference>
<evidence type="ECO:0000256" key="1">
    <source>
        <dbReference type="ARBA" id="ARBA00004496"/>
    </source>
</evidence>
<keyword evidence="6" id="KW-0235">DNA replication</keyword>
<evidence type="ECO:0000313" key="11">
    <source>
        <dbReference type="Proteomes" id="UP000255233"/>
    </source>
</evidence>
<dbReference type="InterPro" id="IPR012340">
    <property type="entry name" value="NA-bd_OB-fold"/>
</dbReference>
<sequence length="1218" mass="136942">MSEFTHLHVHTQYSILDGAAAIKKLLARAKELGMTSLAITDHGNMFGVKEFHNAAHAAGIKPILGCEVYVAARSRFDKTEKEDRSGDHLILLAKNLEGYHNLIKLVSYAWTEGFYYNPRIDKELLEKYHEGIICCSACLGGEIPQRIMKGDLAGAEAAVKWFHDLFGDDYYLELQAHRTGDPQRDAKVYDHQVAVNKALLELAGKHGIKYIATNDVHYILAEDAAAHDRLICLSTGRDLDDPQRMRYTGQEYLKSYDEMAALFPDHPEALATTREIVAKIEDYSLSHKPYMPNFLLPDDFVVELEPLKKSIAVGLGKIYKDKPDELAAMTAKVDACASEAEIGAIGEQVADLLLTARQYLYLRHIVWQGAEKRYPGEKLTDEIRERIDFELKTIEWMGFPGYFLIVWDFIRAAREIGVSVGPGRGSAAGSVVAYCLKITNIDPIEYDLLFERFLNPERISLPDIDIDFDEDGREDVMHYVVQKYGQKRVAHIITFGTMAAKSSIKDVARVQKLPLPESDRLSKLVPEKPGTTLEKAYKEVPELAAERNSENPLIRDTLRYAEKLEGSVRQTGVHACGIIIGQDDLEKFAPISTAKDAELFVVQYEGSLVEDAGLIKMDFLGLKTLSIIKDAVQNVKESKGIDLDIDAIPLDDKKTFELYSNGETTGLFQFESPGMKKHLRALQPNRFEDLIAMNALYRPGPMEYIPNFIARKHGREPITYDLPDMEEYLQDTYGITVYQEQVMLLSQKLAGFTKGQADTLRKAMGKKKKDVLDKMKGDFLDGAVAHGHDRAVCEKIWGDWEAFASYAFNKSHSTCYAYVSYQTAYLKAHYPAEFMAALLSRNLSDIKKISFFMDECKRMGAPVKGPDVNKSRLHFSVDSEQNIRFGMGGIKGLGENAVQAILDERHANGDFQDIFDFVERVNLQTVNKKNIECLALAGALDSIAPFHRSQFFALDNKGASFIESLIRYGSLVQAERAQKQNSLFGDMMSDVMVQKPEIPCAETWGKLETLEKEKAVVGIYLSSHPLDDYRILIEKYCSNTVSELDDLQSMRERDFTVAGMVTSAQYLTTKTGKPYGRFTIEDFSGSHTFTLWSKDWETFHSFCFEQNSILIKGRVQMSRFRPGEMEIAIKSMKSLAEVMESDIRELVVTVPVRDLSTGFITDLSSTAAASAGPVSLLFHIFDPDSGVKVALRTRTPKIELNAQVVGLLDDYGFKYRIN</sequence>
<dbReference type="InterPro" id="IPR016195">
    <property type="entry name" value="Pol/histidinol_Pase-like"/>
</dbReference>
<dbReference type="Pfam" id="PF07733">
    <property type="entry name" value="DNA_pol3_alpha"/>
    <property type="match status" value="1"/>
</dbReference>
<keyword evidence="11" id="KW-1185">Reference proteome</keyword>
<keyword evidence="7" id="KW-0239">DNA-directed DNA polymerase</keyword>
<proteinExistence type="predicted"/>
<dbReference type="RefSeq" id="WP_027291869.1">
    <property type="nucleotide sequence ID" value="NZ_UGVL01000001.1"/>
</dbReference>
<evidence type="ECO:0000256" key="5">
    <source>
        <dbReference type="ARBA" id="ARBA00022695"/>
    </source>
</evidence>
<accession>A0A379MRL5</accession>
<dbReference type="Pfam" id="PF17657">
    <property type="entry name" value="DNA_pol3_finger"/>
    <property type="match status" value="1"/>
</dbReference>
<organism evidence="10 11">
    <name type="scientific">Rikenella microfusus</name>
    <dbReference type="NCBI Taxonomy" id="28139"/>
    <lineage>
        <taxon>Bacteria</taxon>
        <taxon>Pseudomonadati</taxon>
        <taxon>Bacteroidota</taxon>
        <taxon>Bacteroidia</taxon>
        <taxon>Bacteroidales</taxon>
        <taxon>Rikenellaceae</taxon>
        <taxon>Rikenella</taxon>
    </lineage>
</organism>
<dbReference type="GO" id="GO:0005737">
    <property type="term" value="C:cytoplasm"/>
    <property type="evidence" value="ECO:0007669"/>
    <property type="project" value="UniProtKB-SubCell"/>
</dbReference>
<evidence type="ECO:0000256" key="3">
    <source>
        <dbReference type="ARBA" id="ARBA00019114"/>
    </source>
</evidence>
<dbReference type="PANTHER" id="PTHR32294">
    <property type="entry name" value="DNA POLYMERASE III SUBUNIT ALPHA"/>
    <property type="match status" value="1"/>
</dbReference>
<evidence type="ECO:0000256" key="7">
    <source>
        <dbReference type="ARBA" id="ARBA00022932"/>
    </source>
</evidence>
<dbReference type="Gene3D" id="1.10.10.1600">
    <property type="entry name" value="Bacterial DNA polymerase III alpha subunit, thumb domain"/>
    <property type="match status" value="1"/>
</dbReference>
<dbReference type="NCBIfam" id="TIGR00594">
    <property type="entry name" value="polc"/>
    <property type="match status" value="1"/>
</dbReference>
<dbReference type="GO" id="GO:0006260">
    <property type="term" value="P:DNA replication"/>
    <property type="evidence" value="ECO:0007669"/>
    <property type="project" value="UniProtKB-KW"/>
</dbReference>
<evidence type="ECO:0000259" key="9">
    <source>
        <dbReference type="SMART" id="SM00481"/>
    </source>
</evidence>
<evidence type="ECO:0000313" key="10">
    <source>
        <dbReference type="EMBL" id="SUE34076.1"/>
    </source>
</evidence>
<evidence type="ECO:0000256" key="4">
    <source>
        <dbReference type="ARBA" id="ARBA00022679"/>
    </source>
</evidence>
<dbReference type="NCBIfam" id="NF004226">
    <property type="entry name" value="PRK05673.1"/>
    <property type="match status" value="1"/>
</dbReference>
<keyword evidence="4 10" id="KW-0808">Transferase</keyword>
<dbReference type="InterPro" id="IPR003141">
    <property type="entry name" value="Pol/His_phosphatase_N"/>
</dbReference>
<comment type="catalytic activity">
    <reaction evidence="8">
        <text>DNA(n) + a 2'-deoxyribonucleoside 5'-triphosphate = DNA(n+1) + diphosphate</text>
        <dbReference type="Rhea" id="RHEA:22508"/>
        <dbReference type="Rhea" id="RHEA-COMP:17339"/>
        <dbReference type="Rhea" id="RHEA-COMP:17340"/>
        <dbReference type="ChEBI" id="CHEBI:33019"/>
        <dbReference type="ChEBI" id="CHEBI:61560"/>
        <dbReference type="ChEBI" id="CHEBI:173112"/>
        <dbReference type="EC" id="2.7.7.7"/>
    </reaction>
</comment>
<name>A0A379MRL5_9BACT</name>
<dbReference type="STRING" id="880526.GCA_000427365_02359"/>
<dbReference type="GO" id="GO:0008408">
    <property type="term" value="F:3'-5' exonuclease activity"/>
    <property type="evidence" value="ECO:0007669"/>
    <property type="project" value="InterPro"/>
</dbReference>
<dbReference type="InterPro" id="IPR040982">
    <property type="entry name" value="DNA_pol3_finger"/>
</dbReference>